<organism evidence="2 3">
    <name type="scientific">Thermococcus celericrescens</name>
    <dbReference type="NCBI Taxonomy" id="227598"/>
    <lineage>
        <taxon>Archaea</taxon>
        <taxon>Methanobacteriati</taxon>
        <taxon>Methanobacteriota</taxon>
        <taxon>Thermococci</taxon>
        <taxon>Thermococcales</taxon>
        <taxon>Thermococcaceae</taxon>
        <taxon>Thermococcus</taxon>
    </lineage>
</organism>
<dbReference type="InterPro" id="IPR007386">
    <property type="entry name" value="DUF447_N"/>
</dbReference>
<evidence type="ECO:0000313" key="3">
    <source>
        <dbReference type="Proteomes" id="UP000053462"/>
    </source>
</evidence>
<dbReference type="STRING" id="227598.APY94_07705"/>
<reference evidence="2 3" key="1">
    <citation type="submission" date="2015-10" db="EMBL/GenBank/DDBJ databases">
        <title>Draft genome sequence of Thermococcus celericrescens strain DSM 17994.</title>
        <authorList>
            <person name="Hong S.-J."/>
            <person name="Park C.-E."/>
            <person name="Shin J.-H."/>
        </authorList>
    </citation>
    <scope>NUCLEOTIDE SEQUENCE [LARGE SCALE GENOMIC DNA]</scope>
    <source>
        <strain evidence="2 3">DSM 17994</strain>
    </source>
</reference>
<dbReference type="Pfam" id="PF04289">
    <property type="entry name" value="DUF447_N"/>
    <property type="match status" value="1"/>
</dbReference>
<name>A0A124EB94_9EURY</name>
<sequence length="198" mass="22032">MRGFLEFLNEGQVYEVLLVTRSNAAPVGVVRGGNRLFFKLFGGKSAKELREHPHASVQVTNDVELIVKLALNLPVELEFEDRGAHRWIRGLPGVYGPVMFTEEVHEDNLGKTSVLRCSLEPEGIIDGRLPPKPPSRADWHLLEMAVDFTRLGVALRNGKIEAAKKLRGRIVENYSSYLRFGGSSELAEIIRAALDENG</sequence>
<dbReference type="Gene3D" id="2.30.110.10">
    <property type="entry name" value="Electron Transport, Fmn-binding Protein, Chain A"/>
    <property type="match status" value="1"/>
</dbReference>
<comment type="caution">
    <text evidence="2">The sequence shown here is derived from an EMBL/GenBank/DDBJ whole genome shotgun (WGS) entry which is preliminary data.</text>
</comment>
<feature type="domain" description="DUF447" evidence="1">
    <location>
        <begin position="14"/>
        <end position="122"/>
    </location>
</feature>
<evidence type="ECO:0000313" key="2">
    <source>
        <dbReference type="EMBL" id="KUH32999.1"/>
    </source>
</evidence>
<dbReference type="Proteomes" id="UP000053462">
    <property type="component" value="Unassembled WGS sequence"/>
</dbReference>
<dbReference type="InterPro" id="IPR012349">
    <property type="entry name" value="Split_barrel_FMN-bd"/>
</dbReference>
<dbReference type="SUPFAM" id="SSF50475">
    <property type="entry name" value="FMN-binding split barrel"/>
    <property type="match status" value="1"/>
</dbReference>
<dbReference type="Gene3D" id="1.20.58.290">
    <property type="entry name" value="Hypothetical membrane protein ta0354_69_121"/>
    <property type="match status" value="1"/>
</dbReference>
<dbReference type="EMBL" id="LLYW01000026">
    <property type="protein sequence ID" value="KUH32999.1"/>
    <property type="molecule type" value="Genomic_DNA"/>
</dbReference>
<keyword evidence="3" id="KW-1185">Reference proteome</keyword>
<evidence type="ECO:0000259" key="1">
    <source>
        <dbReference type="Pfam" id="PF04289"/>
    </source>
</evidence>
<protein>
    <recommendedName>
        <fullName evidence="1">DUF447 domain-containing protein</fullName>
    </recommendedName>
</protein>
<dbReference type="InterPro" id="IPR016733">
    <property type="entry name" value="UCP018747"/>
</dbReference>
<dbReference type="RefSeq" id="WP_058939082.1">
    <property type="nucleotide sequence ID" value="NZ_LLYW01000026.1"/>
</dbReference>
<dbReference type="OrthoDB" id="146030at2157"/>
<proteinExistence type="predicted"/>
<gene>
    <name evidence="2" type="ORF">APY94_07705</name>
</gene>
<accession>A0A124EB94</accession>
<dbReference type="PIRSF" id="PIRSF018747">
    <property type="entry name" value="UCP018747"/>
    <property type="match status" value="1"/>
</dbReference>
<dbReference type="AlphaFoldDB" id="A0A124EB94"/>